<organism evidence="1">
    <name type="scientific">bioreactor metagenome</name>
    <dbReference type="NCBI Taxonomy" id="1076179"/>
    <lineage>
        <taxon>unclassified sequences</taxon>
        <taxon>metagenomes</taxon>
        <taxon>ecological metagenomes</taxon>
    </lineage>
</organism>
<comment type="caution">
    <text evidence="1">The sequence shown here is derived from an EMBL/GenBank/DDBJ whole genome shotgun (WGS) entry which is preliminary data.</text>
</comment>
<dbReference type="InterPro" id="IPR009229">
    <property type="entry name" value="AgrD"/>
</dbReference>
<accession>A0A644WWP9</accession>
<dbReference type="AlphaFoldDB" id="A0A644WWP9"/>
<sequence>MKKFYGVIAAVSTILAAVLATSACNWFTYQPEEPKSLED</sequence>
<evidence type="ECO:0000313" key="1">
    <source>
        <dbReference type="EMBL" id="MPM08336.1"/>
    </source>
</evidence>
<reference evidence="1" key="1">
    <citation type="submission" date="2019-08" db="EMBL/GenBank/DDBJ databases">
        <authorList>
            <person name="Kucharzyk K."/>
            <person name="Murdoch R.W."/>
            <person name="Higgins S."/>
            <person name="Loffler F."/>
        </authorList>
    </citation>
    <scope>NUCLEOTIDE SEQUENCE</scope>
</reference>
<gene>
    <name evidence="1" type="ORF">SDC9_54648</name>
</gene>
<evidence type="ECO:0008006" key="2">
    <source>
        <dbReference type="Google" id="ProtNLM"/>
    </source>
</evidence>
<protein>
    <recommendedName>
        <fullName evidence="2">Cyclic lactone autoinducer peptide</fullName>
    </recommendedName>
</protein>
<dbReference type="PROSITE" id="PS51257">
    <property type="entry name" value="PROKAR_LIPOPROTEIN"/>
    <property type="match status" value="1"/>
</dbReference>
<dbReference type="EMBL" id="VSSQ01001439">
    <property type="protein sequence ID" value="MPM08336.1"/>
    <property type="molecule type" value="Genomic_DNA"/>
</dbReference>
<proteinExistence type="predicted"/>
<dbReference type="NCBIfam" id="TIGR04223">
    <property type="entry name" value="quorum_AgrD"/>
    <property type="match status" value="1"/>
</dbReference>
<name>A0A644WWP9_9ZZZZ</name>